<feature type="transmembrane region" description="Helical" evidence="7">
    <location>
        <begin position="169"/>
        <end position="191"/>
    </location>
</feature>
<evidence type="ECO:0000313" key="9">
    <source>
        <dbReference type="Proteomes" id="UP000214610"/>
    </source>
</evidence>
<evidence type="ECO:0000256" key="5">
    <source>
        <dbReference type="ARBA" id="ARBA00022989"/>
    </source>
</evidence>
<evidence type="ECO:0000256" key="7">
    <source>
        <dbReference type="RuleBase" id="RU362048"/>
    </source>
</evidence>
<evidence type="ECO:0000256" key="1">
    <source>
        <dbReference type="ARBA" id="ARBA00004651"/>
    </source>
</evidence>
<dbReference type="Pfam" id="PF01914">
    <property type="entry name" value="MarC"/>
    <property type="match status" value="1"/>
</dbReference>
<accession>A0A227KRJ0</accession>
<evidence type="ECO:0000256" key="4">
    <source>
        <dbReference type="ARBA" id="ARBA00022692"/>
    </source>
</evidence>
<evidence type="ECO:0000256" key="6">
    <source>
        <dbReference type="ARBA" id="ARBA00023136"/>
    </source>
</evidence>
<feature type="transmembrane region" description="Helical" evidence="7">
    <location>
        <begin position="6"/>
        <end position="29"/>
    </location>
</feature>
<comment type="subcellular location">
    <subcellularLocation>
        <location evidence="1 7">Cell membrane</location>
        <topology evidence="1 7">Multi-pass membrane protein</topology>
    </subcellularLocation>
</comment>
<dbReference type="Proteomes" id="UP000214610">
    <property type="component" value="Unassembled WGS sequence"/>
</dbReference>
<dbReference type="EMBL" id="NHMP01000001">
    <property type="protein sequence ID" value="OXE51048.1"/>
    <property type="molecule type" value="Genomic_DNA"/>
</dbReference>
<keyword evidence="4 7" id="KW-0812">Transmembrane</keyword>
<comment type="similarity">
    <text evidence="2 7">Belongs to the UPF0056 (MarC) family.</text>
</comment>
<proteinExistence type="inferred from homology"/>
<sequence length="200" mass="21173">MTVTDFFALFVKFFFLMTPPFVISVFLAVAQNYSPQEKASLALRITVATLLVSTVLLLCGGYIFSVFGITINAFRIGTGAILFLTSVSLVRGEDSSLKVKGSLHSIAVVPMAIPITVGPATVGALVVYGGEINGFVEWIASFCSIALAILCIGFLLWSSAYIEKAIGKNGLVVMSKLTGLILAALSSQMIFDGAKALLFS</sequence>
<evidence type="ECO:0000256" key="3">
    <source>
        <dbReference type="ARBA" id="ARBA00022475"/>
    </source>
</evidence>
<gene>
    <name evidence="8" type="ORF">ADH67_01765</name>
</gene>
<keyword evidence="6 7" id="KW-0472">Membrane</keyword>
<dbReference type="PANTHER" id="PTHR33508:SF1">
    <property type="entry name" value="UPF0056 MEMBRANE PROTEIN YHCE"/>
    <property type="match status" value="1"/>
</dbReference>
<dbReference type="PANTHER" id="PTHR33508">
    <property type="entry name" value="UPF0056 MEMBRANE PROTEIN YHCE"/>
    <property type="match status" value="1"/>
</dbReference>
<feature type="transmembrane region" description="Helical" evidence="7">
    <location>
        <begin position="102"/>
        <end position="129"/>
    </location>
</feature>
<name>A0A227KRJ0_9BURK</name>
<feature type="transmembrane region" description="Helical" evidence="7">
    <location>
        <begin position="41"/>
        <end position="63"/>
    </location>
</feature>
<evidence type="ECO:0000256" key="2">
    <source>
        <dbReference type="ARBA" id="ARBA00009784"/>
    </source>
</evidence>
<dbReference type="RefSeq" id="WP_066591079.1">
    <property type="nucleotide sequence ID" value="NZ_CAJTBZ010000021.1"/>
</dbReference>
<keyword evidence="3" id="KW-1003">Cell membrane</keyword>
<organism evidence="8 9">
    <name type="scientific">Turicimonas muris</name>
    <dbReference type="NCBI Taxonomy" id="1796652"/>
    <lineage>
        <taxon>Bacteria</taxon>
        <taxon>Pseudomonadati</taxon>
        <taxon>Pseudomonadota</taxon>
        <taxon>Betaproteobacteria</taxon>
        <taxon>Burkholderiales</taxon>
        <taxon>Sutterellaceae</taxon>
        <taxon>Turicimonas</taxon>
    </lineage>
</organism>
<reference evidence="9" key="1">
    <citation type="submission" date="2017-05" db="EMBL/GenBank/DDBJ databases">
        <title>Improved OligoMM genomes.</title>
        <authorList>
            <person name="Garzetti D."/>
        </authorList>
    </citation>
    <scope>NUCLEOTIDE SEQUENCE [LARGE SCALE GENOMIC DNA]</scope>
    <source>
        <strain evidence="9">YL45</strain>
    </source>
</reference>
<protein>
    <recommendedName>
        <fullName evidence="7">UPF0056 membrane protein</fullName>
    </recommendedName>
</protein>
<dbReference type="GO" id="GO:0005886">
    <property type="term" value="C:plasma membrane"/>
    <property type="evidence" value="ECO:0007669"/>
    <property type="project" value="UniProtKB-SubCell"/>
</dbReference>
<dbReference type="AlphaFoldDB" id="A0A227KRJ0"/>
<dbReference type="GeneID" id="78363249"/>
<keyword evidence="5 7" id="KW-1133">Transmembrane helix</keyword>
<evidence type="ECO:0000313" key="8">
    <source>
        <dbReference type="EMBL" id="OXE51048.1"/>
    </source>
</evidence>
<comment type="caution">
    <text evidence="8">The sequence shown here is derived from an EMBL/GenBank/DDBJ whole genome shotgun (WGS) entry which is preliminary data.</text>
</comment>
<dbReference type="NCBIfam" id="TIGR00427">
    <property type="entry name" value="NAAT family transporter"/>
    <property type="match status" value="1"/>
</dbReference>
<dbReference type="InterPro" id="IPR002771">
    <property type="entry name" value="Multi_antbiot-R_MarC"/>
</dbReference>
<feature type="transmembrane region" description="Helical" evidence="7">
    <location>
        <begin position="135"/>
        <end position="157"/>
    </location>
</feature>
<keyword evidence="9" id="KW-1185">Reference proteome</keyword>
<feature type="transmembrane region" description="Helical" evidence="7">
    <location>
        <begin position="69"/>
        <end position="90"/>
    </location>
</feature>